<dbReference type="PROSITE" id="PS50112">
    <property type="entry name" value="PAS"/>
    <property type="match status" value="1"/>
</dbReference>
<dbReference type="InterPro" id="IPR000160">
    <property type="entry name" value="GGDEF_dom"/>
</dbReference>
<keyword evidence="12" id="KW-1185">Reference proteome</keyword>
<dbReference type="InterPro" id="IPR035965">
    <property type="entry name" value="PAS-like_dom_sf"/>
</dbReference>
<feature type="transmembrane region" description="Helical" evidence="6">
    <location>
        <begin position="187"/>
        <end position="206"/>
    </location>
</feature>
<dbReference type="NCBIfam" id="TIGR00229">
    <property type="entry name" value="sensory_box"/>
    <property type="match status" value="1"/>
</dbReference>
<dbReference type="CDD" id="cd01948">
    <property type="entry name" value="EAL"/>
    <property type="match status" value="1"/>
</dbReference>
<feature type="transmembrane region" description="Helical" evidence="6">
    <location>
        <begin position="270"/>
        <end position="291"/>
    </location>
</feature>
<accession>A0AA95NAP2</accession>
<evidence type="ECO:0000313" key="11">
    <source>
        <dbReference type="EMBL" id="WIT11775.1"/>
    </source>
</evidence>
<feature type="domain" description="EAL" evidence="9">
    <location>
        <begin position="730"/>
        <end position="984"/>
    </location>
</feature>
<dbReference type="Gene3D" id="3.20.20.450">
    <property type="entry name" value="EAL domain"/>
    <property type="match status" value="1"/>
</dbReference>
<evidence type="ECO:0000259" key="9">
    <source>
        <dbReference type="PROSITE" id="PS50883"/>
    </source>
</evidence>
<dbReference type="SMART" id="SM00052">
    <property type="entry name" value="EAL"/>
    <property type="match status" value="1"/>
</dbReference>
<dbReference type="Gene3D" id="3.30.450.20">
    <property type="entry name" value="PAS domain"/>
    <property type="match status" value="2"/>
</dbReference>
<feature type="domain" description="GGDEF" evidence="10">
    <location>
        <begin position="583"/>
        <end position="721"/>
    </location>
</feature>
<dbReference type="PROSITE" id="PS51257">
    <property type="entry name" value="PROKAR_LIPOPROTEIN"/>
    <property type="match status" value="1"/>
</dbReference>
<evidence type="ECO:0000256" key="5">
    <source>
        <dbReference type="ARBA" id="ARBA00023136"/>
    </source>
</evidence>
<feature type="domain" description="PAC" evidence="8">
    <location>
        <begin position="374"/>
        <end position="427"/>
    </location>
</feature>
<keyword evidence="5 6" id="KW-0472">Membrane</keyword>
<feature type="transmembrane region" description="Helical" evidence="6">
    <location>
        <begin position="109"/>
        <end position="135"/>
    </location>
</feature>
<dbReference type="InterPro" id="IPR029787">
    <property type="entry name" value="Nucleotide_cyclase"/>
</dbReference>
<dbReference type="InterPro" id="IPR013656">
    <property type="entry name" value="PAS_4"/>
</dbReference>
<feature type="transmembrane region" description="Helical" evidence="6">
    <location>
        <begin position="238"/>
        <end position="258"/>
    </location>
</feature>
<dbReference type="InterPro" id="IPR052155">
    <property type="entry name" value="Biofilm_reg_signaling"/>
</dbReference>
<gene>
    <name evidence="11" type="ORF">PFX98_23305</name>
</gene>
<protein>
    <submittedName>
        <fullName evidence="11">EAL domain-containing protein</fullName>
    </submittedName>
</protein>
<dbReference type="CDD" id="cd01949">
    <property type="entry name" value="GGDEF"/>
    <property type="match status" value="1"/>
</dbReference>
<reference evidence="11" key="1">
    <citation type="submission" date="2023-01" db="EMBL/GenBank/DDBJ databases">
        <title>Whole genome sequence of Paucibacter sp. S2-9 isolated from pond sediment.</title>
        <authorList>
            <person name="Jung J.Y."/>
        </authorList>
    </citation>
    <scope>NUCLEOTIDE SEQUENCE</scope>
    <source>
        <strain evidence="11">S2-9</strain>
    </source>
</reference>
<dbReference type="Proteomes" id="UP001177769">
    <property type="component" value="Chromosome"/>
</dbReference>
<dbReference type="SMART" id="SM00267">
    <property type="entry name" value="GGDEF"/>
    <property type="match status" value="1"/>
</dbReference>
<name>A0AA95NAP2_9BURK</name>
<dbReference type="InterPro" id="IPR035919">
    <property type="entry name" value="EAL_sf"/>
</dbReference>
<keyword evidence="4 6" id="KW-1133">Transmembrane helix</keyword>
<dbReference type="Pfam" id="PF00990">
    <property type="entry name" value="GGDEF"/>
    <property type="match status" value="1"/>
</dbReference>
<dbReference type="GO" id="GO:0005886">
    <property type="term" value="C:plasma membrane"/>
    <property type="evidence" value="ECO:0007669"/>
    <property type="project" value="UniProtKB-SubCell"/>
</dbReference>
<evidence type="ECO:0000259" key="8">
    <source>
        <dbReference type="PROSITE" id="PS50113"/>
    </source>
</evidence>
<evidence type="ECO:0000256" key="3">
    <source>
        <dbReference type="ARBA" id="ARBA00022692"/>
    </source>
</evidence>
<dbReference type="RefSeq" id="WP_285232860.1">
    <property type="nucleotide sequence ID" value="NZ_CP116346.1"/>
</dbReference>
<dbReference type="InterPro" id="IPR007895">
    <property type="entry name" value="MASE1"/>
</dbReference>
<feature type="transmembrane region" description="Helical" evidence="6">
    <location>
        <begin position="147"/>
        <end position="167"/>
    </location>
</feature>
<dbReference type="EMBL" id="CP116346">
    <property type="protein sequence ID" value="WIT11775.1"/>
    <property type="molecule type" value="Genomic_DNA"/>
</dbReference>
<dbReference type="InterPro" id="IPR000014">
    <property type="entry name" value="PAS"/>
</dbReference>
<evidence type="ECO:0000256" key="4">
    <source>
        <dbReference type="ARBA" id="ARBA00022989"/>
    </source>
</evidence>
<evidence type="ECO:0000256" key="6">
    <source>
        <dbReference type="SAM" id="Phobius"/>
    </source>
</evidence>
<evidence type="ECO:0000313" key="12">
    <source>
        <dbReference type="Proteomes" id="UP001177769"/>
    </source>
</evidence>
<dbReference type="PANTHER" id="PTHR44757">
    <property type="entry name" value="DIGUANYLATE CYCLASE DGCP"/>
    <property type="match status" value="1"/>
</dbReference>
<organism evidence="11 12">
    <name type="scientific">Paucibacter sediminis</name>
    <dbReference type="NCBI Taxonomy" id="3019553"/>
    <lineage>
        <taxon>Bacteria</taxon>
        <taxon>Pseudomonadati</taxon>
        <taxon>Pseudomonadota</taxon>
        <taxon>Betaproteobacteria</taxon>
        <taxon>Burkholderiales</taxon>
        <taxon>Sphaerotilaceae</taxon>
        <taxon>Roseateles</taxon>
    </lineage>
</organism>
<evidence type="ECO:0000259" key="7">
    <source>
        <dbReference type="PROSITE" id="PS50112"/>
    </source>
</evidence>
<comment type="subcellular location">
    <subcellularLocation>
        <location evidence="1">Cell membrane</location>
        <topology evidence="1">Multi-pass membrane protein</topology>
    </subcellularLocation>
</comment>
<feature type="domain" description="PAS" evidence="7">
    <location>
        <begin position="424"/>
        <end position="496"/>
    </location>
</feature>
<dbReference type="SUPFAM" id="SSF141868">
    <property type="entry name" value="EAL domain-like"/>
    <property type="match status" value="1"/>
</dbReference>
<keyword evidence="3 6" id="KW-0812">Transmembrane</keyword>
<dbReference type="PANTHER" id="PTHR44757:SF2">
    <property type="entry name" value="BIOFILM ARCHITECTURE MAINTENANCE PROTEIN MBAA"/>
    <property type="match status" value="1"/>
</dbReference>
<dbReference type="Gene3D" id="3.30.70.270">
    <property type="match status" value="1"/>
</dbReference>
<dbReference type="InterPro" id="IPR013655">
    <property type="entry name" value="PAS_fold_3"/>
</dbReference>
<proteinExistence type="predicted"/>
<dbReference type="Pfam" id="PF08447">
    <property type="entry name" value="PAS_3"/>
    <property type="match status" value="1"/>
</dbReference>
<dbReference type="Pfam" id="PF00563">
    <property type="entry name" value="EAL"/>
    <property type="match status" value="1"/>
</dbReference>
<dbReference type="AlphaFoldDB" id="A0AA95NAP2"/>
<dbReference type="PROSITE" id="PS50887">
    <property type="entry name" value="GGDEF"/>
    <property type="match status" value="1"/>
</dbReference>
<keyword evidence="2" id="KW-1003">Cell membrane</keyword>
<evidence type="ECO:0000256" key="2">
    <source>
        <dbReference type="ARBA" id="ARBA00022475"/>
    </source>
</evidence>
<dbReference type="CDD" id="cd00130">
    <property type="entry name" value="PAS"/>
    <property type="match status" value="1"/>
</dbReference>
<dbReference type="KEGG" id="pais:PFX98_23305"/>
<dbReference type="PROSITE" id="PS50883">
    <property type="entry name" value="EAL"/>
    <property type="match status" value="1"/>
</dbReference>
<sequence>MDKSPLTRIALVGVASMACAWLGLLTPALGAFVSLFWPPAGLALASLLRWHWPAAIGVLTGVAAIAILQGASPALACSLAAANLIGPSIAAWGLRRLHFRPDMARRRDLASFVLLGVALGPGISALAGALILLGFGHIVPAEMPRALLSWWGGDALGVLSLGVPLLVLPGLPTRPRTEPGTPARRTAWLASGLLAFATLASAALVFGLGGQNAVMLSPWLFAPHLLLSWLTLRDGLTLASVTAALLTLLAALSTGVELGPFAAIPLPERLATLWAYTASAAAVPLLANAVLGEMHQEHSRWRHALEAAGMGIASWDLVTGEHRASPAWQGFVGTPALQPAAAPTAWLEAVHAMDRVRLLPLLTELLAPHGQAHISETLRLRREGGDWLWFELRMHVEERDARGLAQRLVATLADVTWKRTAEERERMSVSLFQHLHEGLLITDTDGVVLDANPSYCRIMAQAREALLGQRATPLLLEHLRRSGHSPEQLQQALQAQGHWQGLVSCTRHDGSTCELQLTVSTMPEPEGPARFQVIAVSDMTEQLRRQALLERQRQFDELTGLPNRSEFLRRLELALASSEQQRFMLCVCHLDLDNFAQLAEAEGEARANAALRALSQSLHGALRSAEQWSDQLARIGGDEFALLLRCDSLAEARLATERMLNVLRLPIYLDEHSAPLTLTASLGASLFPLDRSSAETLMRHAGHALYRVKRAGRNACEFFDTEKRLRKHADGIALGRMQEALDGGELQLHYQPKVDMRRGRVLGFEALLRWQHPERGLLMPGLFLPLVERTGLGVQIGDWVLEQAMRQSAQWLAQGLQLRVSVNVTARHLQTLDFTQRLRELLARHPEPIARHLMLEVLESAALADVDATHRLIQDCKALGVSFALDDFGTGYSTLTYLKRLPVDALKIDRSFVQNMLIDPHDQALVEGVIGLAKTFGCSVVAEGVESDAHARALLAAGCELGQGSGIAHAMPAERVPEWVAAFEQAPSFGGRRAAAGATKMGIA</sequence>
<evidence type="ECO:0000259" key="10">
    <source>
        <dbReference type="PROSITE" id="PS50887"/>
    </source>
</evidence>
<evidence type="ECO:0000256" key="1">
    <source>
        <dbReference type="ARBA" id="ARBA00004651"/>
    </source>
</evidence>
<dbReference type="InterPro" id="IPR001633">
    <property type="entry name" value="EAL_dom"/>
</dbReference>
<dbReference type="NCBIfam" id="TIGR00254">
    <property type="entry name" value="GGDEF"/>
    <property type="match status" value="1"/>
</dbReference>
<dbReference type="SMART" id="SM00091">
    <property type="entry name" value="PAS"/>
    <property type="match status" value="3"/>
</dbReference>
<dbReference type="InterPro" id="IPR043128">
    <property type="entry name" value="Rev_trsase/Diguanyl_cyclase"/>
</dbReference>
<dbReference type="InterPro" id="IPR000700">
    <property type="entry name" value="PAS-assoc_C"/>
</dbReference>
<dbReference type="SUPFAM" id="SSF55073">
    <property type="entry name" value="Nucleotide cyclase"/>
    <property type="match status" value="1"/>
</dbReference>
<dbReference type="Pfam" id="PF08448">
    <property type="entry name" value="PAS_4"/>
    <property type="match status" value="1"/>
</dbReference>
<dbReference type="SUPFAM" id="SSF55785">
    <property type="entry name" value="PYP-like sensor domain (PAS domain)"/>
    <property type="match status" value="2"/>
</dbReference>
<dbReference type="PROSITE" id="PS50113">
    <property type="entry name" value="PAC"/>
    <property type="match status" value="1"/>
</dbReference>
<feature type="transmembrane region" description="Helical" evidence="6">
    <location>
        <begin position="50"/>
        <end position="68"/>
    </location>
</feature>
<dbReference type="Pfam" id="PF05231">
    <property type="entry name" value="MASE1"/>
    <property type="match status" value="1"/>
</dbReference>